<comment type="cofactor">
    <cofactor evidence="1">
        <name>Mg(2+)</name>
        <dbReference type="ChEBI" id="CHEBI:18420"/>
    </cofactor>
</comment>
<dbReference type="SMART" id="SM00485">
    <property type="entry name" value="XPGN"/>
    <property type="match status" value="1"/>
</dbReference>
<evidence type="ECO:0000256" key="9">
    <source>
        <dbReference type="ARBA" id="ARBA00022842"/>
    </source>
</evidence>
<feature type="region of interest" description="Disordered" evidence="12">
    <location>
        <begin position="796"/>
        <end position="845"/>
    </location>
</feature>
<comment type="similarity">
    <text evidence="3">Belongs to the XPG/RAD2 endonuclease family. XPG subfamily.</text>
</comment>
<dbReference type="InterPro" id="IPR019974">
    <property type="entry name" value="XPG_CS"/>
</dbReference>
<feature type="compositionally biased region" description="Basic and acidic residues" evidence="12">
    <location>
        <begin position="301"/>
        <end position="321"/>
    </location>
</feature>
<dbReference type="CDD" id="cd09868">
    <property type="entry name" value="PIN_XPG_RAD2"/>
    <property type="match status" value="1"/>
</dbReference>
<evidence type="ECO:0000256" key="6">
    <source>
        <dbReference type="ARBA" id="ARBA00022759"/>
    </source>
</evidence>
<evidence type="ECO:0000256" key="12">
    <source>
        <dbReference type="SAM" id="MobiDB-lite"/>
    </source>
</evidence>
<dbReference type="InterPro" id="IPR006084">
    <property type="entry name" value="XPG/Rad2"/>
</dbReference>
<evidence type="ECO:0000256" key="8">
    <source>
        <dbReference type="ARBA" id="ARBA00022801"/>
    </source>
</evidence>
<feature type="region of interest" description="Disordered" evidence="12">
    <location>
        <begin position="1180"/>
        <end position="1300"/>
    </location>
</feature>
<feature type="region of interest" description="Disordered" evidence="12">
    <location>
        <begin position="521"/>
        <end position="576"/>
    </location>
</feature>
<evidence type="ECO:0000256" key="2">
    <source>
        <dbReference type="ARBA" id="ARBA00004123"/>
    </source>
</evidence>
<proteinExistence type="inferred from homology"/>
<keyword evidence="9" id="KW-0460">Magnesium</keyword>
<accession>A0ABQ8UPD8</accession>
<feature type="region of interest" description="Disordered" evidence="12">
    <location>
        <begin position="287"/>
        <end position="364"/>
    </location>
</feature>
<keyword evidence="5" id="KW-0479">Metal-binding</keyword>
<dbReference type="Proteomes" id="UP001141327">
    <property type="component" value="Unassembled WGS sequence"/>
</dbReference>
<feature type="compositionally biased region" description="Basic and acidic residues" evidence="12">
    <location>
        <begin position="523"/>
        <end position="542"/>
    </location>
</feature>
<feature type="compositionally biased region" description="Polar residues" evidence="12">
    <location>
        <begin position="181"/>
        <end position="199"/>
    </location>
</feature>
<dbReference type="PRINTS" id="PR00066">
    <property type="entry name" value="XRODRMPGMNTG"/>
</dbReference>
<feature type="region of interest" description="Disordered" evidence="12">
    <location>
        <begin position="650"/>
        <end position="771"/>
    </location>
</feature>
<evidence type="ECO:0000256" key="10">
    <source>
        <dbReference type="ARBA" id="ARBA00023204"/>
    </source>
</evidence>
<dbReference type="InterPro" id="IPR006086">
    <property type="entry name" value="XPG-I_dom"/>
</dbReference>
<feature type="region of interest" description="Disordered" evidence="12">
    <location>
        <begin position="241"/>
        <end position="261"/>
    </location>
</feature>
<keyword evidence="16" id="KW-1185">Reference proteome</keyword>
<evidence type="ECO:0000256" key="4">
    <source>
        <dbReference type="ARBA" id="ARBA00022722"/>
    </source>
</evidence>
<keyword evidence="4" id="KW-0540">Nuclease</keyword>
<feature type="region of interest" description="Disordered" evidence="12">
    <location>
        <begin position="122"/>
        <end position="210"/>
    </location>
</feature>
<feature type="compositionally biased region" description="Pro residues" evidence="12">
    <location>
        <begin position="829"/>
        <end position="843"/>
    </location>
</feature>
<evidence type="ECO:0000313" key="15">
    <source>
        <dbReference type="EMBL" id="KAJ4459199.1"/>
    </source>
</evidence>
<dbReference type="InterPro" id="IPR036279">
    <property type="entry name" value="5-3_exonuclease_C_sf"/>
</dbReference>
<keyword evidence="11" id="KW-0539">Nucleus</keyword>
<feature type="compositionally biased region" description="Polar residues" evidence="12">
    <location>
        <begin position="549"/>
        <end position="563"/>
    </location>
</feature>
<feature type="compositionally biased region" description="Low complexity" evidence="12">
    <location>
        <begin position="437"/>
        <end position="465"/>
    </location>
</feature>
<dbReference type="InterPro" id="IPR029060">
    <property type="entry name" value="PIN-like_dom_sf"/>
</dbReference>
<feature type="compositionally biased region" description="Low complexity" evidence="12">
    <location>
        <begin position="701"/>
        <end position="710"/>
    </location>
</feature>
<dbReference type="Gene3D" id="3.40.50.1010">
    <property type="entry name" value="5'-nuclease"/>
    <property type="match status" value="2"/>
</dbReference>
<protein>
    <submittedName>
        <fullName evidence="15">Rad2 protein</fullName>
    </submittedName>
</protein>
<feature type="compositionally biased region" description="Basic and acidic residues" evidence="12">
    <location>
        <begin position="720"/>
        <end position="731"/>
    </location>
</feature>
<name>A0ABQ8UPD8_9EUKA</name>
<dbReference type="InterPro" id="IPR001044">
    <property type="entry name" value="XPG/Rad2_eukaryotes"/>
</dbReference>
<dbReference type="SUPFAM" id="SSF88723">
    <property type="entry name" value="PIN domain-like"/>
    <property type="match status" value="1"/>
</dbReference>
<comment type="caution">
    <text evidence="15">The sequence shown here is derived from an EMBL/GenBank/DDBJ whole genome shotgun (WGS) entry which is preliminary data.</text>
</comment>
<dbReference type="PANTHER" id="PTHR16171:SF7">
    <property type="entry name" value="DNA REPAIR PROTEIN RAD2"/>
    <property type="match status" value="1"/>
</dbReference>
<dbReference type="SMART" id="SM00279">
    <property type="entry name" value="HhH2"/>
    <property type="match status" value="1"/>
</dbReference>
<feature type="domain" description="XPG-I" evidence="13">
    <location>
        <begin position="887"/>
        <end position="958"/>
    </location>
</feature>
<comment type="subcellular location">
    <subcellularLocation>
        <location evidence="2">Nucleus</location>
    </subcellularLocation>
</comment>
<evidence type="ECO:0000259" key="14">
    <source>
        <dbReference type="SMART" id="SM00485"/>
    </source>
</evidence>
<dbReference type="Pfam" id="PF00867">
    <property type="entry name" value="XPG_I"/>
    <property type="match status" value="1"/>
</dbReference>
<evidence type="ECO:0000256" key="11">
    <source>
        <dbReference type="ARBA" id="ARBA00023242"/>
    </source>
</evidence>
<dbReference type="InterPro" id="IPR006085">
    <property type="entry name" value="XPG_DNA_repair_N"/>
</dbReference>
<gene>
    <name evidence="15" type="ORF">PAPYR_5006</name>
</gene>
<keyword evidence="6" id="KW-0255">Endonuclease</keyword>
<feature type="compositionally biased region" description="Acidic residues" evidence="12">
    <location>
        <begin position="343"/>
        <end position="364"/>
    </location>
</feature>
<dbReference type="Gene3D" id="1.10.150.20">
    <property type="entry name" value="5' to 3' exonuclease, C-terminal subdomain"/>
    <property type="match status" value="1"/>
</dbReference>
<evidence type="ECO:0000313" key="16">
    <source>
        <dbReference type="Proteomes" id="UP001141327"/>
    </source>
</evidence>
<evidence type="ECO:0000259" key="13">
    <source>
        <dbReference type="SMART" id="SM00484"/>
    </source>
</evidence>
<evidence type="ECO:0000256" key="1">
    <source>
        <dbReference type="ARBA" id="ARBA00001946"/>
    </source>
</evidence>
<feature type="compositionally biased region" description="Acidic residues" evidence="12">
    <location>
        <begin position="244"/>
        <end position="256"/>
    </location>
</feature>
<dbReference type="PROSITE" id="PS00841">
    <property type="entry name" value="XPG_1"/>
    <property type="match status" value="1"/>
</dbReference>
<dbReference type="PRINTS" id="PR00853">
    <property type="entry name" value="XPGRADSUPER"/>
</dbReference>
<feature type="domain" description="XPG N-terminal" evidence="14">
    <location>
        <begin position="1"/>
        <end position="98"/>
    </location>
</feature>
<evidence type="ECO:0000256" key="3">
    <source>
        <dbReference type="ARBA" id="ARBA00005283"/>
    </source>
</evidence>
<keyword evidence="8" id="KW-0378">Hydrolase</keyword>
<dbReference type="SUPFAM" id="SSF47807">
    <property type="entry name" value="5' to 3' exonuclease, C-terminal subdomain"/>
    <property type="match status" value="1"/>
</dbReference>
<sequence>MGVQDLWRILAPCAKEVNLQALVNRRLAIDTSIWLTAILRAMQDEKGRSVQNAHLVGLFHRIMRLLYLGVRPVFVFDGPAPQAKRDTLRKRAAQRHDRSVDIQTIARRLALSQLRARALESLKKSAGKPSAHSQEPSAPAFISPEDLAASGPPAPTTPLSQVAVSHLPRTPVHRTPKAASATKTSPPGAQKTSPLNLSGSPPGAERRPTEAELDQMFGQEASGVGGRWDGRQWVDDPEAFRAEEGEEEEEGSEDAAEERAEWAAWPGGMEAAMLDEDQVAWAVIRATRQPDSVSPGDDAETERAGETGQDKSDRKTAHEEAANADQAQPRAPHSPQKAPVVDVESDDGSVYDTRDEDGEVEDAGADGPLQLALLARIGAYLTGDRTIEGPSLQDGACSPAAFSAYQLAKTLALTSLRAKYTTLAAAMEEPTAPGGIAATSPPGVVAASASPSPGGSGVYSSPEGSTGTRISGSPESAVASPQEAGGPRRLLVASGRVASQPRTCYYLYQTVAGEVPGNAQQLHGEEKEGELAGADQQRRPQEAEEVQAPGQQSPQELMQQGGQARQDGGPAVMEKGEDEPALDLEDFLGDLSLSPLPPPPRPAPAIGLGSLFRVAGDVGCCARGGPAPLALPTSPVPLNISTHLTRADASRINSKLPRPPSRSPIQLQLPHLPHNHPRAPPALSSATRFAAPDDPPDPRGHAAAHLAARLPRVKHLHRSSAQERTTEDRKPQPQLHLRPQSQGAPDDVRPLPVGAGPTVSPPVNILNGDDDDQDRQALALALAMSLRDTAEAGTHRLEPPHAAGAPGLKSLSSSTPQVTATIPVSTSPPLSPSPSPGPLPPAGAPLSEIEAAFAQEDQDLEAALAKGQRQLVSVTAEARHQCMRMLELFGIPYVVAAGEAEAQCAAMQRWGLVDAVVTEDSDCLVFGAGVVLRGMMTHRQGEGPSDPGAEEIPSRLGHDVHRGQVRAYVLSELGATLGLYPDDLIDLACLLGCDYDPGLRGVGPIAAMEILALFGGGRARRTAQEERAERERGGLGPGPPLADPLVAFLEWVLAVAQRKSARLKIVSVESDSLIQDGAVGTALHTLRHRLVLDPANFPPEVVRRSYRNPNVRIVAPGQLRWGGLPSLDGLCAFAQEHMGWHRERCEQMLVPLIRRLEADRAQGGALGGQLKLDLLVIPRPSAGSRGPTATATATAAPRRLTILDDDNDEGSDGSSKTEGEEEEGGSEKQKQKKKRAAPSAKTKTGRQPGGKKADKRQGPSRLQRAIAALKGAAAGGVGGGSSSSAAKPGAPPPPPGEDRH</sequence>
<feature type="region of interest" description="Disordered" evidence="12">
    <location>
        <begin position="434"/>
        <end position="487"/>
    </location>
</feature>
<feature type="compositionally biased region" description="Polar residues" evidence="12">
    <location>
        <begin position="810"/>
        <end position="825"/>
    </location>
</feature>
<keyword evidence="7" id="KW-0227">DNA damage</keyword>
<keyword evidence="10" id="KW-0234">DNA repair</keyword>
<evidence type="ECO:0000256" key="7">
    <source>
        <dbReference type="ARBA" id="ARBA00022763"/>
    </source>
</evidence>
<reference evidence="15" key="1">
    <citation type="journal article" date="2022" name="bioRxiv">
        <title>Genomics of Preaxostyla Flagellates Illuminates Evolutionary Transitions and the Path Towards Mitochondrial Loss.</title>
        <authorList>
            <person name="Novak L.V.F."/>
            <person name="Treitli S.C."/>
            <person name="Pyrih J."/>
            <person name="Halakuc P."/>
            <person name="Pipaliya S.V."/>
            <person name="Vacek V."/>
            <person name="Brzon O."/>
            <person name="Soukal P."/>
            <person name="Eme L."/>
            <person name="Dacks J.B."/>
            <person name="Karnkowska A."/>
            <person name="Elias M."/>
            <person name="Hampl V."/>
        </authorList>
    </citation>
    <scope>NUCLEOTIDE SEQUENCE</scope>
    <source>
        <strain evidence="15">RCP-MX</strain>
    </source>
</reference>
<dbReference type="SMART" id="SM00484">
    <property type="entry name" value="XPGI"/>
    <property type="match status" value="1"/>
</dbReference>
<organism evidence="15 16">
    <name type="scientific">Paratrimastix pyriformis</name>
    <dbReference type="NCBI Taxonomy" id="342808"/>
    <lineage>
        <taxon>Eukaryota</taxon>
        <taxon>Metamonada</taxon>
        <taxon>Preaxostyla</taxon>
        <taxon>Paratrimastigidae</taxon>
        <taxon>Paratrimastix</taxon>
    </lineage>
</organism>
<feature type="compositionally biased region" description="Pro residues" evidence="12">
    <location>
        <begin position="1289"/>
        <end position="1300"/>
    </location>
</feature>
<dbReference type="Pfam" id="PF00752">
    <property type="entry name" value="XPG_N"/>
    <property type="match status" value="1"/>
</dbReference>
<dbReference type="InterPro" id="IPR008918">
    <property type="entry name" value="HhH2"/>
</dbReference>
<evidence type="ECO:0000256" key="5">
    <source>
        <dbReference type="ARBA" id="ARBA00022723"/>
    </source>
</evidence>
<dbReference type="EMBL" id="JAPMOS010000022">
    <property type="protein sequence ID" value="KAJ4459199.1"/>
    <property type="molecule type" value="Genomic_DNA"/>
</dbReference>
<dbReference type="PANTHER" id="PTHR16171">
    <property type="entry name" value="DNA REPAIR PROTEIN COMPLEMENTING XP-G CELLS-RELATED"/>
    <property type="match status" value="1"/>
</dbReference>